<comment type="subcellular location">
    <subcellularLocation>
        <location evidence="1">Cytoplasm</location>
    </subcellularLocation>
</comment>
<keyword evidence="5" id="KW-0143">Chaperone</keyword>
<dbReference type="Proteomes" id="UP000501648">
    <property type="component" value="Chromosome"/>
</dbReference>
<accession>A0A6M3ZTF2</accession>
<dbReference type="EMBL" id="CP008956">
    <property type="protein sequence ID" value="QJQ01827.1"/>
    <property type="molecule type" value="Genomic_DNA"/>
</dbReference>
<evidence type="ECO:0000256" key="4">
    <source>
        <dbReference type="ARBA" id="ARBA00022490"/>
    </source>
</evidence>
<dbReference type="GO" id="GO:0005737">
    <property type="term" value="C:cytoplasm"/>
    <property type="evidence" value="ECO:0007669"/>
    <property type="project" value="UniProtKB-SubCell"/>
</dbReference>
<dbReference type="PANTHER" id="PTHR39585">
    <property type="entry name" value="FAD ASSEMBLY FACTOR SDHE"/>
    <property type="match status" value="1"/>
</dbReference>
<dbReference type="PANTHER" id="PTHR39585:SF1">
    <property type="entry name" value="FAD ASSEMBLY FACTOR SDHE"/>
    <property type="match status" value="1"/>
</dbReference>
<comment type="similarity">
    <text evidence="2">Belongs to the SdhE FAD assembly factor family.</text>
</comment>
<sequence length="94" mass="10946">MSEFTTEQRHQDDPAKRARLRWRARRGLLENDLILTRYLDAHEAEMSDDEVDAFSRLMDLTDNDLMDLLLARKEPEAAVDLPQVHALLKTLRTA</sequence>
<name>A0A6M3ZTF2_9BURK</name>
<dbReference type="InterPro" id="IPR005631">
    <property type="entry name" value="SDH"/>
</dbReference>
<evidence type="ECO:0000313" key="6">
    <source>
        <dbReference type="EMBL" id="QJQ01827.1"/>
    </source>
</evidence>
<dbReference type="AlphaFoldDB" id="A0A6M3ZTF2"/>
<evidence type="ECO:0000256" key="5">
    <source>
        <dbReference type="ARBA" id="ARBA00023186"/>
    </source>
</evidence>
<reference evidence="6 7" key="1">
    <citation type="journal article" date="2012" name="J. Bacteriol.">
        <title>Genome sequence of the pathogenic Herbaspirillum seropedicae strain Os34, isolated from rice roots.</title>
        <authorList>
            <person name="Ye W."/>
            <person name="Ye S."/>
            <person name="Liu J."/>
            <person name="Chang S."/>
            <person name="Chen M."/>
            <person name="Zhu B."/>
            <person name="Guo L."/>
            <person name="An Q."/>
        </authorList>
    </citation>
    <scope>NUCLEOTIDE SEQUENCE [LARGE SCALE GENOMIC DNA]</scope>
    <source>
        <strain evidence="6 7">Os34</strain>
    </source>
</reference>
<evidence type="ECO:0000313" key="7">
    <source>
        <dbReference type="Proteomes" id="UP000501648"/>
    </source>
</evidence>
<dbReference type="InterPro" id="IPR050531">
    <property type="entry name" value="SdhE_FAD_assembly_factor"/>
</dbReference>
<protein>
    <recommendedName>
        <fullName evidence="3">FAD assembly factor SdhE</fullName>
    </recommendedName>
</protein>
<evidence type="ECO:0000256" key="3">
    <source>
        <dbReference type="ARBA" id="ARBA00019418"/>
    </source>
</evidence>
<keyword evidence="4" id="KW-0963">Cytoplasm</keyword>
<evidence type="ECO:0000256" key="1">
    <source>
        <dbReference type="ARBA" id="ARBA00004496"/>
    </source>
</evidence>
<dbReference type="Gene3D" id="1.10.150.250">
    <property type="entry name" value="Flavinator of succinate dehydrogenase"/>
    <property type="match status" value="1"/>
</dbReference>
<organism evidence="6 7">
    <name type="scientific">Herbaspirillum rubrisubalbicans Os34</name>
    <dbReference type="NCBI Taxonomy" id="1235827"/>
    <lineage>
        <taxon>Bacteria</taxon>
        <taxon>Pseudomonadati</taxon>
        <taxon>Pseudomonadota</taxon>
        <taxon>Betaproteobacteria</taxon>
        <taxon>Burkholderiales</taxon>
        <taxon>Oxalobacteraceae</taxon>
        <taxon>Herbaspirillum</taxon>
    </lineage>
</organism>
<evidence type="ECO:0000256" key="2">
    <source>
        <dbReference type="ARBA" id="ARBA00008571"/>
    </source>
</evidence>
<gene>
    <name evidence="6" type="ORF">C798_16780</name>
</gene>
<dbReference type="SUPFAM" id="SSF109910">
    <property type="entry name" value="YgfY-like"/>
    <property type="match status" value="1"/>
</dbReference>
<dbReference type="Pfam" id="PF03937">
    <property type="entry name" value="Sdh5"/>
    <property type="match status" value="1"/>
</dbReference>
<dbReference type="InterPro" id="IPR036714">
    <property type="entry name" value="SDH_sf"/>
</dbReference>
<dbReference type="GO" id="GO:0006105">
    <property type="term" value="P:succinate metabolic process"/>
    <property type="evidence" value="ECO:0007669"/>
    <property type="project" value="TreeGrafter"/>
</dbReference>
<dbReference type="RefSeq" id="WP_017451789.1">
    <property type="nucleotide sequence ID" value="NZ_CP008956.1"/>
</dbReference>
<proteinExistence type="inferred from homology"/>